<dbReference type="AlphaFoldDB" id="M2X5C1"/>
<dbReference type="EC" id="1.2.4.2" evidence="6 7"/>
<dbReference type="KEGG" id="gsl:Gasu_10690"/>
<comment type="similarity">
    <text evidence="2">Belongs to the alpha-ketoglutarate dehydrogenase family.</text>
</comment>
<evidence type="ECO:0000256" key="3">
    <source>
        <dbReference type="ARBA" id="ARBA00023002"/>
    </source>
</evidence>
<evidence type="ECO:0000256" key="4">
    <source>
        <dbReference type="ARBA" id="ARBA00023052"/>
    </source>
</evidence>
<dbReference type="EMBL" id="KB454490">
    <property type="protein sequence ID" value="EME31689.1"/>
    <property type="molecule type" value="Genomic_DNA"/>
</dbReference>
<organism evidence="7 8">
    <name type="scientific">Galdieria sulphuraria</name>
    <name type="common">Red alga</name>
    <dbReference type="NCBI Taxonomy" id="130081"/>
    <lineage>
        <taxon>Eukaryota</taxon>
        <taxon>Rhodophyta</taxon>
        <taxon>Bangiophyceae</taxon>
        <taxon>Galdieriales</taxon>
        <taxon>Galdieriaceae</taxon>
        <taxon>Galdieria</taxon>
    </lineage>
</organism>
<evidence type="ECO:0000313" key="7">
    <source>
        <dbReference type="EMBL" id="EME31690.1"/>
    </source>
</evidence>
<dbReference type="PANTHER" id="PTHR23152">
    <property type="entry name" value="2-OXOGLUTARATE DEHYDROGENASE"/>
    <property type="match status" value="1"/>
</dbReference>
<name>M2X5C1_GALSU</name>
<dbReference type="GO" id="GO:0045252">
    <property type="term" value="C:oxoglutarate dehydrogenase complex"/>
    <property type="evidence" value="ECO:0007669"/>
    <property type="project" value="TreeGrafter"/>
</dbReference>
<evidence type="ECO:0000259" key="5">
    <source>
        <dbReference type="Pfam" id="PF16870"/>
    </source>
</evidence>
<gene>
    <name evidence="7" type="ORF">Gasu_10690</name>
</gene>
<dbReference type="GeneID" id="17090317"/>
<dbReference type="STRING" id="130081.M2X5C1"/>
<dbReference type="Gene3D" id="3.40.50.11610">
    <property type="entry name" value="Multifunctional 2-oxoglutarate metabolism enzyme, C-terminal domain"/>
    <property type="match status" value="1"/>
</dbReference>
<dbReference type="Gramene" id="EME31690">
    <property type="protein sequence ID" value="EME31690"/>
    <property type="gene ID" value="Gasu_10690"/>
</dbReference>
<reference evidence="7" key="2">
    <citation type="journal article" date="2013" name="Science">
        <title>Gene Transfer from Bacteria and Archaea Facilitated Evolution of an Extremophilic Eukaryote.</title>
        <authorList>
            <person name="Schoenknecht G."/>
            <person name="Chen W.-H."/>
            <person name="Ternes C.M."/>
            <person name="Barbier G.G."/>
            <person name="Shrestha R.P."/>
            <person name="Stanke M."/>
            <person name="Brautigam A."/>
            <person name="Baker B.J."/>
            <person name="Banfield J.F."/>
            <person name="Garavito R.M."/>
            <person name="Carr K."/>
            <person name="Wilkerson C."/>
            <person name="Rensing S.A."/>
            <person name="Gagneul D."/>
            <person name="Dickenson N.E."/>
            <person name="Oesterhelt C."/>
            <person name="Lercher M.J."/>
            <person name="Weber A.P.M."/>
        </authorList>
    </citation>
    <scope>NUCLEOTIDE SEQUENCE</scope>
    <source>
        <strain evidence="7">074W</strain>
    </source>
</reference>
<dbReference type="eggNOG" id="KOG0450">
    <property type="taxonomic scope" value="Eukaryota"/>
</dbReference>
<dbReference type="Proteomes" id="UP000030680">
    <property type="component" value="Unassembled WGS sequence"/>
</dbReference>
<proteinExistence type="inferred from homology"/>
<feature type="domain" description="2-oxoglutarate dehydrogenase E1 component/KDG C-terminal" evidence="5">
    <location>
        <begin position="2"/>
        <end position="134"/>
    </location>
</feature>
<keyword evidence="3 7" id="KW-0560">Oxidoreductase</keyword>
<dbReference type="OMA" id="CLWEAFE"/>
<dbReference type="GO" id="GO:0005739">
    <property type="term" value="C:mitochondrion"/>
    <property type="evidence" value="ECO:0007669"/>
    <property type="project" value="TreeGrafter"/>
</dbReference>
<dbReference type="GO" id="GO:0004591">
    <property type="term" value="F:oxoglutarate dehydrogenase (succinyl-transferring) activity"/>
    <property type="evidence" value="ECO:0007669"/>
    <property type="project" value="UniProtKB-EC"/>
</dbReference>
<evidence type="ECO:0000313" key="6">
    <source>
        <dbReference type="EMBL" id="EME31689.1"/>
    </source>
</evidence>
<dbReference type="GO" id="GO:0006099">
    <property type="term" value="P:tricarboxylic acid cycle"/>
    <property type="evidence" value="ECO:0007669"/>
    <property type="project" value="TreeGrafter"/>
</dbReference>
<dbReference type="EMBL" id="KB454490">
    <property type="protein sequence ID" value="EME31690.1"/>
    <property type="molecule type" value="Genomic_DNA"/>
</dbReference>
<reference evidence="8" key="1">
    <citation type="journal article" date="2013" name="Science">
        <title>Gene transfer from bacteria and archaea facilitated evolution of an extremophilic eukaryote.</title>
        <authorList>
            <person name="Schonknecht G."/>
            <person name="Chen W.H."/>
            <person name="Ternes C.M."/>
            <person name="Barbier G.G."/>
            <person name="Shrestha R.P."/>
            <person name="Stanke M."/>
            <person name="Brautigam A."/>
            <person name="Baker B.J."/>
            <person name="Banfield J.F."/>
            <person name="Garavito R.M."/>
            <person name="Carr K."/>
            <person name="Wilkerson C."/>
            <person name="Rensing S.A."/>
            <person name="Gagneul D."/>
            <person name="Dickenson N.E."/>
            <person name="Oesterhelt C."/>
            <person name="Lercher M.J."/>
            <person name="Weber A.P."/>
        </authorList>
    </citation>
    <scope>NUCLEOTIDE SEQUENCE [LARGE SCALE GENOMIC DNA]</scope>
    <source>
        <strain evidence="8">074W</strain>
    </source>
</reference>
<sequence>MRVIPDDSKLPKDQVDKVIFCSGKFYFDLLEQRESMPSSSAVLIRLEQLAPFPFQEVVILSLRQYPSARIIWCQEEPKNMGAYSYIKPRMEACIRYDNNIRTVEYIGRPSSAAASTGIYSLFQKQQQYWAQQALSE</sequence>
<dbReference type="GO" id="GO:0030976">
    <property type="term" value="F:thiamine pyrophosphate binding"/>
    <property type="evidence" value="ECO:0007669"/>
    <property type="project" value="InterPro"/>
</dbReference>
<dbReference type="RefSeq" id="XP_005708209.1">
    <property type="nucleotide sequence ID" value="XM_005708152.1"/>
</dbReference>
<accession>M2X5C1</accession>
<evidence type="ECO:0000256" key="2">
    <source>
        <dbReference type="ARBA" id="ARBA00006936"/>
    </source>
</evidence>
<dbReference type="InterPro" id="IPR031717">
    <property type="entry name" value="ODO-1/KGD_C"/>
</dbReference>
<dbReference type="Gramene" id="EME31689">
    <property type="protein sequence ID" value="EME31689"/>
    <property type="gene ID" value="Gasu_10690"/>
</dbReference>
<dbReference type="RefSeq" id="XP_005708210.1">
    <property type="nucleotide sequence ID" value="XM_005708153.1"/>
</dbReference>
<dbReference type="InterPro" id="IPR042179">
    <property type="entry name" value="KGD_C_sf"/>
</dbReference>
<dbReference type="Pfam" id="PF16870">
    <property type="entry name" value="OxoGdeHyase_C"/>
    <property type="match status" value="1"/>
</dbReference>
<evidence type="ECO:0000256" key="1">
    <source>
        <dbReference type="ARBA" id="ARBA00001964"/>
    </source>
</evidence>
<keyword evidence="8" id="KW-1185">Reference proteome</keyword>
<keyword evidence="4" id="KW-0786">Thiamine pyrophosphate</keyword>
<evidence type="ECO:0000313" key="8">
    <source>
        <dbReference type="Proteomes" id="UP000030680"/>
    </source>
</evidence>
<dbReference type="OrthoDB" id="413077at2759"/>
<protein>
    <submittedName>
        <fullName evidence="7">2-oxoglutarate dehydrogenase E1 component isoform 1</fullName>
    </submittedName>
    <submittedName>
        <fullName evidence="6">2-oxoglutarate dehydrogenase E1 component isoform 2</fullName>
        <ecNumber evidence="6 7">1.2.4.2</ecNumber>
    </submittedName>
</protein>
<dbReference type="InterPro" id="IPR011603">
    <property type="entry name" value="2oxoglutarate_DH_E1"/>
</dbReference>
<comment type="cofactor">
    <cofactor evidence="1">
        <name>thiamine diphosphate</name>
        <dbReference type="ChEBI" id="CHEBI:58937"/>
    </cofactor>
</comment>
<dbReference type="PANTHER" id="PTHR23152:SF4">
    <property type="entry name" value="2-OXOADIPATE DEHYDROGENASE COMPLEX COMPONENT E1"/>
    <property type="match status" value="1"/>
</dbReference>